<feature type="compositionally biased region" description="Basic and acidic residues" evidence="1">
    <location>
        <begin position="147"/>
        <end position="169"/>
    </location>
</feature>
<reference evidence="3" key="1">
    <citation type="submission" date="2022-04" db="EMBL/GenBank/DDBJ databases">
        <title>Carnegiea gigantea Genome sequencing and assembly v2.</title>
        <authorList>
            <person name="Copetti D."/>
            <person name="Sanderson M.J."/>
            <person name="Burquez A."/>
            <person name="Wojciechowski M.F."/>
        </authorList>
    </citation>
    <scope>NUCLEOTIDE SEQUENCE</scope>
    <source>
        <strain evidence="3">SGP5-SGP5p</strain>
        <tissue evidence="3">Aerial part</tissue>
    </source>
</reference>
<comment type="caution">
    <text evidence="3">The sequence shown here is derived from an EMBL/GenBank/DDBJ whole genome shotgun (WGS) entry which is preliminary data.</text>
</comment>
<dbReference type="EMBL" id="JAKOGI010000057">
    <property type="protein sequence ID" value="KAJ8446280.1"/>
    <property type="molecule type" value="Genomic_DNA"/>
</dbReference>
<dbReference type="Proteomes" id="UP001153076">
    <property type="component" value="Unassembled WGS sequence"/>
</dbReference>
<dbReference type="PROSITE" id="PS51257">
    <property type="entry name" value="PROKAR_LIPOPROTEIN"/>
    <property type="match status" value="1"/>
</dbReference>
<evidence type="ECO:0000313" key="4">
    <source>
        <dbReference type="Proteomes" id="UP001153076"/>
    </source>
</evidence>
<proteinExistence type="predicted"/>
<dbReference type="Pfam" id="PF01486">
    <property type="entry name" value="K-box"/>
    <property type="match status" value="1"/>
</dbReference>
<keyword evidence="4" id="KW-1185">Reference proteome</keyword>
<sequence length="178" mass="19722">MPQVLAKRSSNIEAATAGLARKPPVGIICLLQACTDTIIQTYLYYQNCMLKTMKYQHKNDYNKSDSLSFLRKVPLSKKGESNASEKILQREGPDHPNLRVLKSNCQIMGEQLSGLGVKDLQKLENQLDISLRGVRTKKVYRTGHASGADRDPVLTNSDKVREDSNEDVHVPAGAVKLG</sequence>
<dbReference type="InterPro" id="IPR002487">
    <property type="entry name" value="TF_Kbox"/>
</dbReference>
<organism evidence="3 4">
    <name type="scientific">Carnegiea gigantea</name>
    <dbReference type="NCBI Taxonomy" id="171969"/>
    <lineage>
        <taxon>Eukaryota</taxon>
        <taxon>Viridiplantae</taxon>
        <taxon>Streptophyta</taxon>
        <taxon>Embryophyta</taxon>
        <taxon>Tracheophyta</taxon>
        <taxon>Spermatophyta</taxon>
        <taxon>Magnoliopsida</taxon>
        <taxon>eudicotyledons</taxon>
        <taxon>Gunneridae</taxon>
        <taxon>Pentapetalae</taxon>
        <taxon>Caryophyllales</taxon>
        <taxon>Cactineae</taxon>
        <taxon>Cactaceae</taxon>
        <taxon>Cactoideae</taxon>
        <taxon>Echinocereeae</taxon>
        <taxon>Carnegiea</taxon>
    </lineage>
</organism>
<dbReference type="AlphaFoldDB" id="A0A9Q1QN81"/>
<evidence type="ECO:0000259" key="2">
    <source>
        <dbReference type="Pfam" id="PF01486"/>
    </source>
</evidence>
<protein>
    <recommendedName>
        <fullName evidence="2">K-box domain-containing protein</fullName>
    </recommendedName>
</protein>
<evidence type="ECO:0000256" key="1">
    <source>
        <dbReference type="SAM" id="MobiDB-lite"/>
    </source>
</evidence>
<accession>A0A9Q1QN81</accession>
<dbReference type="GO" id="GO:0003700">
    <property type="term" value="F:DNA-binding transcription factor activity"/>
    <property type="evidence" value="ECO:0007669"/>
    <property type="project" value="InterPro"/>
</dbReference>
<feature type="region of interest" description="Disordered" evidence="1">
    <location>
        <begin position="142"/>
        <end position="178"/>
    </location>
</feature>
<name>A0A9Q1QN81_9CARY</name>
<dbReference type="GO" id="GO:0005634">
    <property type="term" value="C:nucleus"/>
    <property type="evidence" value="ECO:0007669"/>
    <property type="project" value="InterPro"/>
</dbReference>
<gene>
    <name evidence="3" type="ORF">Cgig2_005811</name>
</gene>
<dbReference type="OrthoDB" id="1898716at2759"/>
<feature type="domain" description="K-box" evidence="2">
    <location>
        <begin position="102"/>
        <end position="138"/>
    </location>
</feature>
<evidence type="ECO:0000313" key="3">
    <source>
        <dbReference type="EMBL" id="KAJ8446280.1"/>
    </source>
</evidence>